<proteinExistence type="predicted"/>
<dbReference type="GeneID" id="2899418"/>
<dbReference type="EMBL" id="CR382133">
    <property type="protein sequence ID" value="CAG84874.2"/>
    <property type="molecule type" value="Genomic_DNA"/>
</dbReference>
<name>Q6BY22_DEBHA</name>
<dbReference type="InParanoid" id="Q6BY22"/>
<dbReference type="Proteomes" id="UP000000599">
    <property type="component" value="Chromosome A"/>
</dbReference>
<sequence>MREVHFHEGDAVSCYSDTTVTESDNFNLNTFNNYYSTRNRIVDEGLEIDDYELKIISNNQTRSLKLSNISNFIQMIVSSQDLQEMLGIQRMSLELITVQHLIVYAFSNMGEVLSEPVKYVNQIKLLHLGKKYSIEDFTNNGNMSLVNDLKIKECPSFHLILTDVPPSPLPLISKKFIIMNFFTHEEFTGSVTYAEAIVKKLKASRNYRQSSVVSNTETLSDVTNMQSKIPLKPEGKFKRRLKKLCRL</sequence>
<evidence type="ECO:0000313" key="1">
    <source>
        <dbReference type="EMBL" id="CAG84874.2"/>
    </source>
</evidence>
<dbReference type="KEGG" id="dha:DEHA2A13068g"/>
<organism evidence="1 2">
    <name type="scientific">Debaryomyces hansenii (strain ATCC 36239 / CBS 767 / BCRC 21394 / JCM 1990 / NBRC 0083 / IGC 2968)</name>
    <name type="common">Yeast</name>
    <name type="synonym">Torulaspora hansenii</name>
    <dbReference type="NCBI Taxonomy" id="284592"/>
    <lineage>
        <taxon>Eukaryota</taxon>
        <taxon>Fungi</taxon>
        <taxon>Dikarya</taxon>
        <taxon>Ascomycota</taxon>
        <taxon>Saccharomycotina</taxon>
        <taxon>Pichiomycetes</taxon>
        <taxon>Debaryomycetaceae</taxon>
        <taxon>Debaryomyces</taxon>
    </lineage>
</organism>
<gene>
    <name evidence="1" type="ordered locus">DEHA2A13068g</name>
</gene>
<reference evidence="1 2" key="1">
    <citation type="journal article" date="2004" name="Nature">
        <title>Genome evolution in yeasts.</title>
        <authorList>
            <consortium name="Genolevures"/>
            <person name="Dujon B."/>
            <person name="Sherman D."/>
            <person name="Fischer G."/>
            <person name="Durrens P."/>
            <person name="Casaregola S."/>
            <person name="Lafontaine I."/>
            <person name="de Montigny J."/>
            <person name="Marck C."/>
            <person name="Neuveglise C."/>
            <person name="Talla E."/>
            <person name="Goffard N."/>
            <person name="Frangeul L."/>
            <person name="Aigle M."/>
            <person name="Anthouard V."/>
            <person name="Babour A."/>
            <person name="Barbe V."/>
            <person name="Barnay S."/>
            <person name="Blanchin S."/>
            <person name="Beckerich J.M."/>
            <person name="Beyne E."/>
            <person name="Bleykasten C."/>
            <person name="Boisrame A."/>
            <person name="Boyer J."/>
            <person name="Cattolico L."/>
            <person name="Confanioleri F."/>
            <person name="de Daruvar A."/>
            <person name="Despons L."/>
            <person name="Fabre E."/>
            <person name="Fairhead C."/>
            <person name="Ferry-Dumazet H."/>
            <person name="Groppi A."/>
            <person name="Hantraye F."/>
            <person name="Hennequin C."/>
            <person name="Jauniaux N."/>
            <person name="Joyet P."/>
            <person name="Kachouri R."/>
            <person name="Kerrest A."/>
            <person name="Koszul R."/>
            <person name="Lemaire M."/>
            <person name="Lesur I."/>
            <person name="Ma L."/>
            <person name="Muller H."/>
            <person name="Nicaud J.M."/>
            <person name="Nikolski M."/>
            <person name="Oztas S."/>
            <person name="Ozier-Kalogeropoulos O."/>
            <person name="Pellenz S."/>
            <person name="Potier S."/>
            <person name="Richard G.F."/>
            <person name="Straub M.L."/>
            <person name="Suleau A."/>
            <person name="Swennene D."/>
            <person name="Tekaia F."/>
            <person name="Wesolowski-Louvel M."/>
            <person name="Westhof E."/>
            <person name="Wirth B."/>
            <person name="Zeniou-Meyer M."/>
            <person name="Zivanovic I."/>
            <person name="Bolotin-Fukuhara M."/>
            <person name="Thierry A."/>
            <person name="Bouchier C."/>
            <person name="Caudron B."/>
            <person name="Scarpelli C."/>
            <person name="Gaillardin C."/>
            <person name="Weissenbach J."/>
            <person name="Wincker P."/>
            <person name="Souciet J.L."/>
        </authorList>
    </citation>
    <scope>NUCLEOTIDE SEQUENCE [LARGE SCALE GENOMIC DNA]</scope>
    <source>
        <strain evidence="2">ATCC 36239 / CBS 767 / BCRC 21394 / JCM 1990 / NBRC 0083 / IGC 2968</strain>
    </source>
</reference>
<dbReference type="OrthoDB" id="4022859at2759"/>
<accession>Q6BY22</accession>
<evidence type="ECO:0000313" key="2">
    <source>
        <dbReference type="Proteomes" id="UP000000599"/>
    </source>
</evidence>
<dbReference type="HOGENOM" id="CLU_1161515_0_0_1"/>
<dbReference type="OMA" id="FFTHEEF"/>
<protein>
    <submittedName>
        <fullName evidence="1">DEHA2A13068p</fullName>
    </submittedName>
</protein>
<dbReference type="RefSeq" id="XP_456897.2">
    <property type="nucleotide sequence ID" value="XM_456897.1"/>
</dbReference>
<keyword evidence="2" id="KW-1185">Reference proteome</keyword>
<dbReference type="AlphaFoldDB" id="Q6BY22"/>
<dbReference type="VEuPathDB" id="FungiDB:DEHA2A13068g"/>
<dbReference type="eggNOG" id="ENOG502RAA9">
    <property type="taxonomic scope" value="Eukaryota"/>
</dbReference>